<sequence length="57" mass="6422">MDLLRGDVQLDDSDRSSSSYEPAYDSRKNVLNDTFGSQLATQLRCKQYAVKCGFQIS</sequence>
<dbReference type="Proteomes" id="UP000774804">
    <property type="component" value="Unassembled WGS sequence"/>
</dbReference>
<gene>
    <name evidence="2" type="ORF">PC115_g18481</name>
</gene>
<evidence type="ECO:0000313" key="2">
    <source>
        <dbReference type="EMBL" id="KAG2893379.1"/>
    </source>
</evidence>
<evidence type="ECO:0000256" key="1">
    <source>
        <dbReference type="SAM" id="MobiDB-lite"/>
    </source>
</evidence>
<organism evidence="2 3">
    <name type="scientific">Phytophthora cactorum</name>
    <dbReference type="NCBI Taxonomy" id="29920"/>
    <lineage>
        <taxon>Eukaryota</taxon>
        <taxon>Sar</taxon>
        <taxon>Stramenopiles</taxon>
        <taxon>Oomycota</taxon>
        <taxon>Peronosporomycetes</taxon>
        <taxon>Peronosporales</taxon>
        <taxon>Peronosporaceae</taxon>
        <taxon>Phytophthora</taxon>
    </lineage>
</organism>
<proteinExistence type="predicted"/>
<dbReference type="EMBL" id="RCMI01000960">
    <property type="protein sequence ID" value="KAG2893379.1"/>
    <property type="molecule type" value="Genomic_DNA"/>
</dbReference>
<accession>A0A8T1B434</accession>
<reference evidence="2" key="1">
    <citation type="submission" date="2018-10" db="EMBL/GenBank/DDBJ databases">
        <title>Effector identification in a new, highly contiguous assembly of the strawberry crown rot pathogen Phytophthora cactorum.</title>
        <authorList>
            <person name="Armitage A.D."/>
            <person name="Nellist C.F."/>
            <person name="Bates H."/>
            <person name="Vickerstaff R.J."/>
            <person name="Harrison R.J."/>
        </authorList>
    </citation>
    <scope>NUCLEOTIDE SEQUENCE</scope>
    <source>
        <strain evidence="2">4032</strain>
    </source>
</reference>
<name>A0A8T1B434_9STRA</name>
<evidence type="ECO:0000313" key="3">
    <source>
        <dbReference type="Proteomes" id="UP000774804"/>
    </source>
</evidence>
<feature type="region of interest" description="Disordered" evidence="1">
    <location>
        <begin position="1"/>
        <end position="24"/>
    </location>
</feature>
<dbReference type="AlphaFoldDB" id="A0A8T1B434"/>
<protein>
    <submittedName>
        <fullName evidence="2">Uncharacterized protein</fullName>
    </submittedName>
</protein>
<comment type="caution">
    <text evidence="2">The sequence shown here is derived from an EMBL/GenBank/DDBJ whole genome shotgun (WGS) entry which is preliminary data.</text>
</comment>